<dbReference type="EMBL" id="BSXT01005084">
    <property type="protein sequence ID" value="GMF59676.1"/>
    <property type="molecule type" value="Genomic_DNA"/>
</dbReference>
<dbReference type="Proteomes" id="UP001165121">
    <property type="component" value="Unassembled WGS sequence"/>
</dbReference>
<dbReference type="InterPro" id="IPR051681">
    <property type="entry name" value="Ser/Thr_Kinases-Pseudokinases"/>
</dbReference>
<keyword evidence="2" id="KW-0808">Transferase</keyword>
<dbReference type="PANTHER" id="PTHR44329">
    <property type="entry name" value="SERINE/THREONINE-PROTEIN KINASE TNNI3K-RELATED"/>
    <property type="match status" value="1"/>
</dbReference>
<dbReference type="InterPro" id="IPR036770">
    <property type="entry name" value="Ankyrin_rpt-contain_sf"/>
</dbReference>
<keyword evidence="5" id="KW-0040">ANK repeat</keyword>
<comment type="similarity">
    <text evidence="1">Belongs to the protein kinase superfamily. TKL Ser/Thr protein kinase family.</text>
</comment>
<keyword evidence="3 6" id="KW-0547">Nucleotide-binding</keyword>
<dbReference type="InterPro" id="IPR017441">
    <property type="entry name" value="Protein_kinase_ATP_BS"/>
</dbReference>
<organism evidence="8 9">
    <name type="scientific">Phytophthora fragariaefolia</name>
    <dbReference type="NCBI Taxonomy" id="1490495"/>
    <lineage>
        <taxon>Eukaryota</taxon>
        <taxon>Sar</taxon>
        <taxon>Stramenopiles</taxon>
        <taxon>Oomycota</taxon>
        <taxon>Peronosporomycetes</taxon>
        <taxon>Peronosporales</taxon>
        <taxon>Peronosporaceae</taxon>
        <taxon>Phytophthora</taxon>
    </lineage>
</organism>
<feature type="repeat" description="ANK" evidence="5">
    <location>
        <begin position="147"/>
        <end position="171"/>
    </location>
</feature>
<keyword evidence="4 6" id="KW-0067">ATP-binding</keyword>
<dbReference type="GO" id="GO:0004674">
    <property type="term" value="F:protein serine/threonine kinase activity"/>
    <property type="evidence" value="ECO:0007669"/>
    <property type="project" value="UniProtKB-KW"/>
</dbReference>
<dbReference type="InterPro" id="IPR002110">
    <property type="entry name" value="Ankyrin_rpt"/>
</dbReference>
<evidence type="ECO:0000256" key="3">
    <source>
        <dbReference type="ARBA" id="ARBA00022741"/>
    </source>
</evidence>
<feature type="domain" description="Protein kinase" evidence="7">
    <location>
        <begin position="1559"/>
        <end position="1834"/>
    </location>
</feature>
<dbReference type="OrthoDB" id="1668230at2759"/>
<dbReference type="PROSITE" id="PS50088">
    <property type="entry name" value="ANK_REPEAT"/>
    <property type="match status" value="3"/>
</dbReference>
<dbReference type="InterPro" id="IPR011009">
    <property type="entry name" value="Kinase-like_dom_sf"/>
</dbReference>
<evidence type="ECO:0000256" key="5">
    <source>
        <dbReference type="PROSITE-ProRule" id="PRU00023"/>
    </source>
</evidence>
<feature type="domain" description="Protein kinase" evidence="7">
    <location>
        <begin position="1056"/>
        <end position="1315"/>
    </location>
</feature>
<dbReference type="PANTHER" id="PTHR44329:SF214">
    <property type="entry name" value="PROTEIN KINASE DOMAIN-CONTAINING PROTEIN"/>
    <property type="match status" value="1"/>
</dbReference>
<evidence type="ECO:0000256" key="1">
    <source>
        <dbReference type="ARBA" id="ARBA00005843"/>
    </source>
</evidence>
<keyword evidence="2" id="KW-0723">Serine/threonine-protein kinase</keyword>
<evidence type="ECO:0000313" key="8">
    <source>
        <dbReference type="EMBL" id="GMF59676.1"/>
    </source>
</evidence>
<dbReference type="SMART" id="SM00220">
    <property type="entry name" value="S_TKc"/>
    <property type="match status" value="3"/>
</dbReference>
<dbReference type="Gene3D" id="1.25.40.20">
    <property type="entry name" value="Ankyrin repeat-containing domain"/>
    <property type="match status" value="1"/>
</dbReference>
<dbReference type="InterPro" id="IPR001245">
    <property type="entry name" value="Ser-Thr/Tyr_kinase_cat_dom"/>
</dbReference>
<dbReference type="InterPro" id="IPR000719">
    <property type="entry name" value="Prot_kinase_dom"/>
</dbReference>
<dbReference type="PROSITE" id="PS00108">
    <property type="entry name" value="PROTEIN_KINASE_ST"/>
    <property type="match status" value="3"/>
</dbReference>
<evidence type="ECO:0000313" key="9">
    <source>
        <dbReference type="Proteomes" id="UP001165121"/>
    </source>
</evidence>
<evidence type="ECO:0000256" key="2">
    <source>
        <dbReference type="ARBA" id="ARBA00022527"/>
    </source>
</evidence>
<dbReference type="InterPro" id="IPR008271">
    <property type="entry name" value="Ser/Thr_kinase_AS"/>
</dbReference>
<dbReference type="Gene3D" id="3.30.200.20">
    <property type="entry name" value="Phosphorylase Kinase, domain 1"/>
    <property type="match status" value="1"/>
</dbReference>
<feature type="binding site" evidence="6">
    <location>
        <position position="1586"/>
    </location>
    <ligand>
        <name>ATP</name>
        <dbReference type="ChEBI" id="CHEBI:30616"/>
    </ligand>
</feature>
<dbReference type="Gene3D" id="1.10.510.10">
    <property type="entry name" value="Transferase(Phosphotransferase) domain 1"/>
    <property type="match status" value="4"/>
</dbReference>
<keyword evidence="2" id="KW-0418">Kinase</keyword>
<comment type="caution">
    <text evidence="8">The sequence shown here is derived from an EMBL/GenBank/DDBJ whole genome shotgun (WGS) entry which is preliminary data.</text>
</comment>
<proteinExistence type="inferred from homology"/>
<dbReference type="SMART" id="SM00248">
    <property type="entry name" value="ANK"/>
    <property type="match status" value="4"/>
</dbReference>
<accession>A0A9W7D609</accession>
<keyword evidence="9" id="KW-1185">Reference proteome</keyword>
<dbReference type="Pfam" id="PF12796">
    <property type="entry name" value="Ank_2"/>
    <property type="match status" value="1"/>
</dbReference>
<evidence type="ECO:0000256" key="6">
    <source>
        <dbReference type="PROSITE-ProRule" id="PRU10141"/>
    </source>
</evidence>
<dbReference type="PROSITE" id="PS00107">
    <property type="entry name" value="PROTEIN_KINASE_ATP"/>
    <property type="match status" value="1"/>
</dbReference>
<feature type="domain" description="Protein kinase" evidence="7">
    <location>
        <begin position="685"/>
        <end position="965"/>
    </location>
</feature>
<dbReference type="SUPFAM" id="SSF48403">
    <property type="entry name" value="Ankyrin repeat"/>
    <property type="match status" value="1"/>
</dbReference>
<dbReference type="GO" id="GO:0005524">
    <property type="term" value="F:ATP binding"/>
    <property type="evidence" value="ECO:0007669"/>
    <property type="project" value="UniProtKB-UniRule"/>
</dbReference>
<dbReference type="Pfam" id="PF00069">
    <property type="entry name" value="Pkinase"/>
    <property type="match status" value="1"/>
</dbReference>
<reference evidence="8" key="1">
    <citation type="submission" date="2023-04" db="EMBL/GenBank/DDBJ databases">
        <title>Phytophthora fragariaefolia NBRC 109709.</title>
        <authorList>
            <person name="Ichikawa N."/>
            <person name="Sato H."/>
            <person name="Tonouchi N."/>
        </authorList>
    </citation>
    <scope>NUCLEOTIDE SEQUENCE</scope>
    <source>
        <strain evidence="8">NBRC 109709</strain>
    </source>
</reference>
<gene>
    <name evidence="8" type="ORF">Pfra01_002583600</name>
</gene>
<evidence type="ECO:0000259" key="7">
    <source>
        <dbReference type="PROSITE" id="PS50011"/>
    </source>
</evidence>
<name>A0A9W7D609_9STRA</name>
<dbReference type="PROSITE" id="PS50297">
    <property type="entry name" value="ANK_REP_REGION"/>
    <property type="match status" value="3"/>
</dbReference>
<evidence type="ECO:0000256" key="4">
    <source>
        <dbReference type="ARBA" id="ARBA00022840"/>
    </source>
</evidence>
<protein>
    <submittedName>
        <fullName evidence="8">Unnamed protein product</fullName>
    </submittedName>
</protein>
<dbReference type="SUPFAM" id="SSF56112">
    <property type="entry name" value="Protein kinase-like (PK-like)"/>
    <property type="match status" value="4"/>
</dbReference>
<feature type="domain" description="Protein kinase" evidence="7">
    <location>
        <begin position="203"/>
        <end position="469"/>
    </location>
</feature>
<feature type="repeat" description="ANK" evidence="5">
    <location>
        <begin position="114"/>
        <end position="146"/>
    </location>
</feature>
<dbReference type="PROSITE" id="PS50011">
    <property type="entry name" value="PROTEIN_KINASE_DOM"/>
    <property type="match status" value="4"/>
</dbReference>
<feature type="repeat" description="ANK" evidence="5">
    <location>
        <begin position="81"/>
        <end position="113"/>
    </location>
</feature>
<dbReference type="Pfam" id="PF07714">
    <property type="entry name" value="PK_Tyr_Ser-Thr"/>
    <property type="match status" value="3"/>
</dbReference>
<sequence length="1834" mass="206951">MEAAELDVPSGKAFWETNYSSLERVKRFFTRRDRTRKDFAEAIFHAAAEGKLNVVEWLSAKGEELGTVQMRDLVIAQSEELEVSPLYVAARRGHFHVVTWLLDHGASLGETNEVGRTALHAAAEGGHKEVIDLLLAHGADLNCSDKSGWTPLRYARIAGHTDVVEQLIARGRGRRDTHLKKFPASDDEVSEIAVGAQEDSIGGVATLTAGCGVGEEISYTNRQDGVNYKEFTIAPTEIQFESSIHDGAEGLWHGAPVEFKIVKQEHVHDQLELWSRINHPHVIRLYGVCHAIDQEPFFVYERTASGSLLDYLAVMGNKITSESLWSKLHEAALGLKYLHDRNIVHGNLNCDSIVVTGQGVAKLRNISSDLAQNGKKLPWMAPELLLGSHPSVQADVYAFGMTIIQSFHYPGSMWGSQLLTPQDAIISGNLPDKPASMTVSEWELIKRMCCYKANDRLLASTIVRELEMIMRGQRNEISVSTACLHEERTDLGTKSLAATSFSDNSSISSILSEIEKMCRSPATTDRINRDLYARLVDVFEQLVSISKTPTQEAMQRYISILLRFHRKLGTANSSSSIQTASFAASRHTADVVFSLHGEVDYCMDCTGLSREANVHNWRDLWERRCQQRREEIAETLSNLPEFLSSFQNDQEREEALTYVQFELCSPSKPPDTADRTSARSAAISYLMSAKIGSWFVPEYNIEFENYDAFRGDVSGLHHRGSWRRAQVVVKKLRLPQKLSKKGRNVFKTKVKIWHKLRHPHIVQLYGACDINQPFFVCEDVAGGQLSDYLRAHPEQVWNKLYEAALGLQYLHDRCVLHGDLKCNNILVGSDNSAKLSDFGFSTLESNDSLSKEPSSELELKAGAKPKLGAIRWRAPEVLQGCEATLASDIYSFGMCILEAVSGKCPWQLVECDDGVWHQVVVNQQFPQRPANCSTDVYEFVKQMCRYIPSDRIGMVEVMETLKSFVRRSSENVTEFDTYMPESGRGNLPCFSMALQDDTKCEKKESACSGLSCDLSTYLSHSTESSITEIPVSDFSKSMSELSTSKSWFIDQKDITFCESEAFGRGGFAKVYHGKWRQAPVVVRRIRLRNEFSYQTFLEEVKIWHKLRHPHIVQLYGACDINQPFFVCEYAAGGQLSDYLRAHPERVWNKLYEAALGLQYLHDRCVVHGDLKCNNILVGSDNSAKLSDFGFSTLESNDSLSKEPSSELELKAGAKPKLGAIRWRAPEVLQGCEATLASDIYSFGMCILEAVSGKCPWQLVECDDGVWHQVVVNQQFPQRPANCSTDVYEFVKQMCRYIPSERMLIADVVRQLEVLLHTHAPEQCFSSDMKGRVVVPMSWGKLGEVRVSLLTIGNVMAEMCTMCDSLCGIDIMDRDVYNRLDDVYNQLQSRLDTPRKEIVQRFGHLLLLVHRMLKRNSALMLSQSSRYAASRQRADIIFSVHGDVDLFMDIAGLSRSAHVHKWQDLWHHRQKQHQQELWTKLEHFPELLGEAKSDEEREETVTYLRFELKTHPTAYLPNTPISTRPIIDTETTVVRHQPPKLTFSNVELPKWFIPAYEVQFDSVREIGRGGFSTVFRARWMDADVVVKRMEPFHASTTDRESFGSLSSSGPKLALQNDLDCQMFKREVDIWHRLHHPNIIQLFGACHLGDAFFVSEYARGGQLDIYCRDHPNEVWAKLHEAALGLRYLHSRGIVHGDLKCNNILIDGHGIAKLTDFGLSSLNEPDSEMAPGQLVTGAIRWRAPEVLQGGHPTFASDIYSFGMCILEAVSGDVPWGQTLPDYVVKYLVLKTGRLPQRPQVFSDEAFRLIEKTCQHDPQERLSAEELVKAIRNLRAQS</sequence>